<dbReference type="PROSITE" id="PS00687">
    <property type="entry name" value="ALDEHYDE_DEHYDR_GLU"/>
    <property type="match status" value="1"/>
</dbReference>
<dbReference type="InterPro" id="IPR016163">
    <property type="entry name" value="Ald_DH_C"/>
</dbReference>
<dbReference type="FunFam" id="3.40.309.10:FF:000009">
    <property type="entry name" value="Aldehyde dehydrogenase A"/>
    <property type="match status" value="1"/>
</dbReference>
<keyword evidence="2 4" id="KW-0560">Oxidoreductase</keyword>
<dbReference type="EMBL" id="FOYS01000003">
    <property type="protein sequence ID" value="SFR54855.1"/>
    <property type="molecule type" value="Genomic_DNA"/>
</dbReference>
<dbReference type="AlphaFoldDB" id="A0A1I6HK75"/>
<protein>
    <submittedName>
        <fullName evidence="6">Succinate-semialdehyde dehydrogenase / glutarate-semialdehyde dehydrogenase</fullName>
    </submittedName>
</protein>
<dbReference type="PIRSF" id="PIRSF036492">
    <property type="entry name" value="ALDH"/>
    <property type="match status" value="1"/>
</dbReference>
<dbReference type="PANTHER" id="PTHR43353">
    <property type="entry name" value="SUCCINATE-SEMIALDEHYDE DEHYDROGENASE, MITOCHONDRIAL"/>
    <property type="match status" value="1"/>
</dbReference>
<keyword evidence="7" id="KW-1185">Reference proteome</keyword>
<dbReference type="Gene3D" id="3.40.605.10">
    <property type="entry name" value="Aldehyde Dehydrogenase, Chain A, domain 1"/>
    <property type="match status" value="1"/>
</dbReference>
<dbReference type="InterPro" id="IPR012394">
    <property type="entry name" value="Aldehyde_DH_NAD(P)"/>
</dbReference>
<dbReference type="GO" id="GO:0009450">
    <property type="term" value="P:gamma-aminobutyric acid catabolic process"/>
    <property type="evidence" value="ECO:0007669"/>
    <property type="project" value="TreeGrafter"/>
</dbReference>
<evidence type="ECO:0000313" key="6">
    <source>
        <dbReference type="EMBL" id="SFR54855.1"/>
    </source>
</evidence>
<dbReference type="NCBIfam" id="NF006916">
    <property type="entry name" value="PRK09407.1"/>
    <property type="match status" value="1"/>
</dbReference>
<dbReference type="Pfam" id="PF00171">
    <property type="entry name" value="Aldedh"/>
    <property type="match status" value="1"/>
</dbReference>
<proteinExistence type="inferred from homology"/>
<dbReference type="InterPro" id="IPR050740">
    <property type="entry name" value="Aldehyde_DH_Superfamily"/>
</dbReference>
<dbReference type="PANTHER" id="PTHR43353:SF5">
    <property type="entry name" value="SUCCINATE-SEMIALDEHYDE DEHYDROGENASE, MITOCHONDRIAL"/>
    <property type="match status" value="1"/>
</dbReference>
<dbReference type="InterPro" id="IPR016161">
    <property type="entry name" value="Ald_DH/histidinol_DH"/>
</dbReference>
<evidence type="ECO:0000256" key="1">
    <source>
        <dbReference type="ARBA" id="ARBA00009986"/>
    </source>
</evidence>
<evidence type="ECO:0000256" key="3">
    <source>
        <dbReference type="PROSITE-ProRule" id="PRU10007"/>
    </source>
</evidence>
<accession>A0A1I6HK75</accession>
<dbReference type="Gene3D" id="3.40.309.10">
    <property type="entry name" value="Aldehyde Dehydrogenase, Chain A, domain 2"/>
    <property type="match status" value="1"/>
</dbReference>
<dbReference type="RefSeq" id="WP_089880870.1">
    <property type="nucleotide sequence ID" value="NZ_FOYS01000003.1"/>
</dbReference>
<reference evidence="7" key="1">
    <citation type="submission" date="2016-10" db="EMBL/GenBank/DDBJ databases">
        <authorList>
            <person name="Varghese N."/>
            <person name="Submissions S."/>
        </authorList>
    </citation>
    <scope>NUCLEOTIDE SEQUENCE [LARGE SCALE GENOMIC DNA]</scope>
    <source>
        <strain evidence="7">CGMCC 1.8711</strain>
    </source>
</reference>
<organism evidence="6 7">
    <name type="scientific">Halogeometricum limi</name>
    <dbReference type="NCBI Taxonomy" id="555875"/>
    <lineage>
        <taxon>Archaea</taxon>
        <taxon>Methanobacteriati</taxon>
        <taxon>Methanobacteriota</taxon>
        <taxon>Stenosarchaea group</taxon>
        <taxon>Halobacteria</taxon>
        <taxon>Halobacteriales</taxon>
        <taxon>Haloferacaceae</taxon>
        <taxon>Halogeometricum</taxon>
    </lineage>
</organism>
<dbReference type="SUPFAM" id="SSF53720">
    <property type="entry name" value="ALDH-like"/>
    <property type="match status" value="1"/>
</dbReference>
<name>A0A1I6HK75_9EURY</name>
<dbReference type="OrthoDB" id="6342at2157"/>
<evidence type="ECO:0000259" key="5">
    <source>
        <dbReference type="Pfam" id="PF00171"/>
    </source>
</evidence>
<evidence type="ECO:0000256" key="2">
    <source>
        <dbReference type="ARBA" id="ARBA00023002"/>
    </source>
</evidence>
<dbReference type="STRING" id="555875.SAMN04488124_2335"/>
<dbReference type="InterPro" id="IPR029510">
    <property type="entry name" value="Ald_DH_CS_GLU"/>
</dbReference>
<dbReference type="GO" id="GO:0006081">
    <property type="term" value="P:aldehyde metabolic process"/>
    <property type="evidence" value="ECO:0007669"/>
    <property type="project" value="InterPro"/>
</dbReference>
<feature type="active site" evidence="3">
    <location>
        <position position="257"/>
    </location>
</feature>
<comment type="similarity">
    <text evidence="1 4">Belongs to the aldehyde dehydrogenase family.</text>
</comment>
<evidence type="ECO:0000256" key="4">
    <source>
        <dbReference type="RuleBase" id="RU003345"/>
    </source>
</evidence>
<evidence type="ECO:0000313" key="7">
    <source>
        <dbReference type="Proteomes" id="UP000243250"/>
    </source>
</evidence>
<dbReference type="InterPro" id="IPR015590">
    <property type="entry name" value="Aldehyde_DH_dom"/>
</dbReference>
<feature type="domain" description="Aldehyde dehydrogenase" evidence="5">
    <location>
        <begin position="28"/>
        <end position="484"/>
    </location>
</feature>
<dbReference type="GO" id="GO:0004777">
    <property type="term" value="F:succinate-semialdehyde dehydrogenase (NAD+) activity"/>
    <property type="evidence" value="ECO:0007669"/>
    <property type="project" value="TreeGrafter"/>
</dbReference>
<dbReference type="Proteomes" id="UP000243250">
    <property type="component" value="Unassembled WGS sequence"/>
</dbReference>
<gene>
    <name evidence="6" type="ORF">SAMN04488124_2335</name>
</gene>
<dbReference type="InterPro" id="IPR016162">
    <property type="entry name" value="Ald_DH_N"/>
</dbReference>
<sequence length="526" mass="56526">MTLSTQTTVRRFEFDALADDVTTVSDRPTLAVESPFDGETLGTVPACDADDVRAAYERAREAQSEWADRPLRDRVAVFEAFHDRVLDEQSSLLDVAQAETGKSRVDAHEEAIDIAATTRYYANHAGSYLSSRRRGGAVPVATRATEHRHPVGVVGIISPWNYPLTLAISDAVPALLAGNAVVLKPDEGTPFSALRLRELLVESGLPEDLFPVVTGYGDELGESMVEEADYVCFTGSTDVGRVVAETAGRNLVDCSLELGGKNPMLVLADADVEAAARNAANASFSNAGQLCISIERIYVDGEVRDEFVDAFVKEARRLTLGSGYDFDYDVGTLASERQLEKVESHVEDAAEKGASVLTGGRRREDVGPYAYEPTVLTDVTPEMTCATEETFGPVAAVYEVSGIADAVERANEGPHGLNASVWSEDTARAEQVAERIEAGTVNVNDGYAAAWASLDAPMGGVGDSGIGRRHGEVGMTRFTESQTVATQRGRPLTRPSGVPRGVWTFFLNANARLTDRLTAWRRGGGE</sequence>